<keyword evidence="2" id="KW-1185">Reference proteome</keyword>
<name>A0ABS6B4T8_9NOCA</name>
<sequence>MRPLMYALIRTAMVSGGIEQCERHLCRYAREAGFELAAVFRESGDGGAFEELLCELFRSQACYVVVPTLDHLCGLPVPRRTLLARLIALDALAWPLPGPPE</sequence>
<dbReference type="RefSeq" id="WP_215921372.1">
    <property type="nucleotide sequence ID" value="NZ_JAHKNI010000010.1"/>
</dbReference>
<proteinExistence type="predicted"/>
<gene>
    <name evidence="1" type="ORF">KO481_27845</name>
</gene>
<dbReference type="Proteomes" id="UP000733379">
    <property type="component" value="Unassembled WGS sequence"/>
</dbReference>
<reference evidence="1 2" key="1">
    <citation type="submission" date="2021-06" db="EMBL/GenBank/DDBJ databases">
        <title>Actinomycetes sequencing.</title>
        <authorList>
            <person name="Shan Q."/>
        </authorList>
    </citation>
    <scope>NUCLEOTIDE SEQUENCE [LARGE SCALE GENOMIC DNA]</scope>
    <source>
        <strain evidence="1 2">NEAU-G5</strain>
    </source>
</reference>
<evidence type="ECO:0008006" key="3">
    <source>
        <dbReference type="Google" id="ProtNLM"/>
    </source>
</evidence>
<evidence type="ECO:0000313" key="2">
    <source>
        <dbReference type="Proteomes" id="UP000733379"/>
    </source>
</evidence>
<organism evidence="1 2">
    <name type="scientific">Nocardia albiluteola</name>
    <dbReference type="NCBI Taxonomy" id="2842303"/>
    <lineage>
        <taxon>Bacteria</taxon>
        <taxon>Bacillati</taxon>
        <taxon>Actinomycetota</taxon>
        <taxon>Actinomycetes</taxon>
        <taxon>Mycobacteriales</taxon>
        <taxon>Nocardiaceae</taxon>
        <taxon>Nocardia</taxon>
    </lineage>
</organism>
<comment type="caution">
    <text evidence="1">The sequence shown here is derived from an EMBL/GenBank/DDBJ whole genome shotgun (WGS) entry which is preliminary data.</text>
</comment>
<protein>
    <recommendedName>
        <fullName evidence="3">Resolvase/invertase-type recombinase catalytic domain-containing protein</fullName>
    </recommendedName>
</protein>
<accession>A0ABS6B4T8</accession>
<dbReference type="EMBL" id="JAHKNI010000010">
    <property type="protein sequence ID" value="MBU3065328.1"/>
    <property type="molecule type" value="Genomic_DNA"/>
</dbReference>
<evidence type="ECO:0000313" key="1">
    <source>
        <dbReference type="EMBL" id="MBU3065328.1"/>
    </source>
</evidence>